<accession>A0A0F9CHE3</accession>
<dbReference type="EMBL" id="LAZR01044252">
    <property type="protein sequence ID" value="KKL05116.1"/>
    <property type="molecule type" value="Genomic_DNA"/>
</dbReference>
<proteinExistence type="predicted"/>
<protein>
    <submittedName>
        <fullName evidence="1">Uncharacterized protein</fullName>
    </submittedName>
</protein>
<sequence length="346" mass="36700">MFRKIFLTIICLILCSTALGEFQQINQSSIRDPIALERILRERLGRTGDTFTFPNGLTIDNATNNAFEWNENDEELIWTFATDAVNLSSGTGVVAMDFVTIVPAANQMLFNPVGAIVGAVEGTVYYDSDTDKLFLRNASTLVDLTAGAGTTPAGSDTQMQYNNDGSFGAITTIIWDDTNLEFANDQAAAFGTEADWTVNFDDSEDDQLLWLTAATTAGAITDPLYEIIVGASPTADQQVFGVAKGTQVSNTALFTVDEDGDGIFAGTLNVTGALTVGSFVGDITLSSGETITNTVDSEIRFAEDGGENLIFDMDSATNAIGLKSTTGVDELAMGDIDDLTGVGTIV</sequence>
<evidence type="ECO:0000313" key="1">
    <source>
        <dbReference type="EMBL" id="KKL05116.1"/>
    </source>
</evidence>
<feature type="non-terminal residue" evidence="1">
    <location>
        <position position="346"/>
    </location>
</feature>
<dbReference type="AlphaFoldDB" id="A0A0F9CHE3"/>
<gene>
    <name evidence="1" type="ORF">LCGC14_2609250</name>
</gene>
<name>A0A0F9CHE3_9ZZZZ</name>
<reference evidence="1" key="1">
    <citation type="journal article" date="2015" name="Nature">
        <title>Complex archaea that bridge the gap between prokaryotes and eukaryotes.</title>
        <authorList>
            <person name="Spang A."/>
            <person name="Saw J.H."/>
            <person name="Jorgensen S.L."/>
            <person name="Zaremba-Niedzwiedzka K."/>
            <person name="Martijn J."/>
            <person name="Lind A.E."/>
            <person name="van Eijk R."/>
            <person name="Schleper C."/>
            <person name="Guy L."/>
            <person name="Ettema T.J."/>
        </authorList>
    </citation>
    <scope>NUCLEOTIDE SEQUENCE</scope>
</reference>
<organism evidence="1">
    <name type="scientific">marine sediment metagenome</name>
    <dbReference type="NCBI Taxonomy" id="412755"/>
    <lineage>
        <taxon>unclassified sequences</taxon>
        <taxon>metagenomes</taxon>
        <taxon>ecological metagenomes</taxon>
    </lineage>
</organism>
<comment type="caution">
    <text evidence="1">The sequence shown here is derived from an EMBL/GenBank/DDBJ whole genome shotgun (WGS) entry which is preliminary data.</text>
</comment>